<evidence type="ECO:0000313" key="2">
    <source>
        <dbReference type="Proteomes" id="UP000887013"/>
    </source>
</evidence>
<proteinExistence type="predicted"/>
<evidence type="ECO:0000313" key="1">
    <source>
        <dbReference type="EMBL" id="GFS49524.1"/>
    </source>
</evidence>
<keyword evidence="2" id="KW-1185">Reference proteome</keyword>
<organism evidence="1 2">
    <name type="scientific">Nephila pilipes</name>
    <name type="common">Giant wood spider</name>
    <name type="synonym">Nephila maculata</name>
    <dbReference type="NCBI Taxonomy" id="299642"/>
    <lineage>
        <taxon>Eukaryota</taxon>
        <taxon>Metazoa</taxon>
        <taxon>Ecdysozoa</taxon>
        <taxon>Arthropoda</taxon>
        <taxon>Chelicerata</taxon>
        <taxon>Arachnida</taxon>
        <taxon>Araneae</taxon>
        <taxon>Araneomorphae</taxon>
        <taxon>Entelegynae</taxon>
        <taxon>Araneoidea</taxon>
        <taxon>Nephilidae</taxon>
        <taxon>Nephila</taxon>
    </lineage>
</organism>
<comment type="caution">
    <text evidence="1">The sequence shown here is derived from an EMBL/GenBank/DDBJ whole genome shotgun (WGS) entry which is preliminary data.</text>
</comment>
<accession>A0A8X6JZU6</accession>
<reference evidence="1" key="1">
    <citation type="submission" date="2020-08" db="EMBL/GenBank/DDBJ databases">
        <title>Multicomponent nature underlies the extraordinary mechanical properties of spider dragline silk.</title>
        <authorList>
            <person name="Kono N."/>
            <person name="Nakamura H."/>
            <person name="Mori M."/>
            <person name="Yoshida Y."/>
            <person name="Ohtoshi R."/>
            <person name="Malay A.D."/>
            <person name="Moran D.A.P."/>
            <person name="Tomita M."/>
            <person name="Numata K."/>
            <person name="Arakawa K."/>
        </authorList>
    </citation>
    <scope>NUCLEOTIDE SEQUENCE</scope>
</reference>
<dbReference type="EMBL" id="BMAW01045360">
    <property type="protein sequence ID" value="GFS49524.1"/>
    <property type="molecule type" value="Genomic_DNA"/>
</dbReference>
<dbReference type="Proteomes" id="UP000887013">
    <property type="component" value="Unassembled WGS sequence"/>
</dbReference>
<name>A0A8X6JZU6_NEPPI</name>
<gene>
    <name evidence="1" type="ORF">NPIL_411761</name>
</gene>
<protein>
    <submittedName>
        <fullName evidence="1">Uncharacterized protein</fullName>
    </submittedName>
</protein>
<sequence>MNANRILRFVRKNSWFEEIYCNMSGLNGNDVEWVLFNDCPEWIAILENSELYSMMKIQLPKICNSTFEFMNKKSCQCLFTQFGHHKVWLNALRFLQRKKFTECILLEDPKNYFQWYYKLFPTICLE</sequence>
<dbReference type="AlphaFoldDB" id="A0A8X6JZU6"/>